<evidence type="ECO:0000313" key="1">
    <source>
        <dbReference type="EMBL" id="KAI8551275.1"/>
    </source>
</evidence>
<protein>
    <submittedName>
        <fullName evidence="1">Uncharacterized protein</fullName>
    </submittedName>
</protein>
<dbReference type="Proteomes" id="UP001062846">
    <property type="component" value="Chromosome 6"/>
</dbReference>
<evidence type="ECO:0000313" key="2">
    <source>
        <dbReference type="Proteomes" id="UP001062846"/>
    </source>
</evidence>
<name>A0ACC0NDI8_RHOML</name>
<gene>
    <name evidence="1" type="ORF">RHMOL_Rhmol06G0172900</name>
</gene>
<proteinExistence type="predicted"/>
<dbReference type="EMBL" id="CM046393">
    <property type="protein sequence ID" value="KAI8551275.1"/>
    <property type="molecule type" value="Genomic_DNA"/>
</dbReference>
<reference evidence="1" key="1">
    <citation type="submission" date="2022-02" db="EMBL/GenBank/DDBJ databases">
        <title>Plant Genome Project.</title>
        <authorList>
            <person name="Zhang R.-G."/>
        </authorList>
    </citation>
    <scope>NUCLEOTIDE SEQUENCE</scope>
    <source>
        <strain evidence="1">AT1</strain>
    </source>
</reference>
<keyword evidence="2" id="KW-1185">Reference proteome</keyword>
<organism evidence="1 2">
    <name type="scientific">Rhododendron molle</name>
    <name type="common">Chinese azalea</name>
    <name type="synonym">Azalea mollis</name>
    <dbReference type="NCBI Taxonomy" id="49168"/>
    <lineage>
        <taxon>Eukaryota</taxon>
        <taxon>Viridiplantae</taxon>
        <taxon>Streptophyta</taxon>
        <taxon>Embryophyta</taxon>
        <taxon>Tracheophyta</taxon>
        <taxon>Spermatophyta</taxon>
        <taxon>Magnoliopsida</taxon>
        <taxon>eudicotyledons</taxon>
        <taxon>Gunneridae</taxon>
        <taxon>Pentapetalae</taxon>
        <taxon>asterids</taxon>
        <taxon>Ericales</taxon>
        <taxon>Ericaceae</taxon>
        <taxon>Ericoideae</taxon>
        <taxon>Rhodoreae</taxon>
        <taxon>Rhododendron</taxon>
    </lineage>
</organism>
<comment type="caution">
    <text evidence="1">The sequence shown here is derived from an EMBL/GenBank/DDBJ whole genome shotgun (WGS) entry which is preliminary data.</text>
</comment>
<sequence length="126" mass="13998">MHVALLFFSGPGFPHVARSSPPAGNQTDRLALLEFKAAITSTGPFGNFNSWNESVHFWLWIGVTCGRQHRRVTILNLDHHNLIGHIPPHIGNLSFLRELWLRNNSLSQNIPSELSLAKAANPVSSK</sequence>
<accession>A0ACC0NDI8</accession>